<keyword evidence="3" id="KW-1185">Reference proteome</keyword>
<gene>
    <name evidence="2" type="ORF">MARA_31720</name>
</gene>
<name>A0A7I7RYI7_9MYCO</name>
<reference evidence="2 3" key="1">
    <citation type="journal article" date="2019" name="Emerg. Microbes Infect.">
        <title>Comprehensive subspecies identification of 175 nontuberculous mycobacteria species based on 7547 genomic profiles.</title>
        <authorList>
            <person name="Matsumoto Y."/>
            <person name="Kinjo T."/>
            <person name="Motooka D."/>
            <person name="Nabeya D."/>
            <person name="Jung N."/>
            <person name="Uechi K."/>
            <person name="Horii T."/>
            <person name="Iida T."/>
            <person name="Fujita J."/>
            <person name="Nakamura S."/>
        </authorList>
    </citation>
    <scope>NUCLEOTIDE SEQUENCE [LARGE SCALE GENOMIC DNA]</scope>
    <source>
        <strain evidence="2 3">JCM 18538</strain>
    </source>
</reference>
<feature type="transmembrane region" description="Helical" evidence="1">
    <location>
        <begin position="113"/>
        <end position="136"/>
    </location>
</feature>
<evidence type="ECO:0008006" key="4">
    <source>
        <dbReference type="Google" id="ProtNLM"/>
    </source>
</evidence>
<feature type="transmembrane region" description="Helical" evidence="1">
    <location>
        <begin position="54"/>
        <end position="80"/>
    </location>
</feature>
<organism evidence="2 3">
    <name type="scientific">Mycolicibacterium arabiense</name>
    <dbReference type="NCBI Taxonomy" id="1286181"/>
    <lineage>
        <taxon>Bacteria</taxon>
        <taxon>Bacillati</taxon>
        <taxon>Actinomycetota</taxon>
        <taxon>Actinomycetes</taxon>
        <taxon>Mycobacteriales</taxon>
        <taxon>Mycobacteriaceae</taxon>
        <taxon>Mycolicibacterium</taxon>
    </lineage>
</organism>
<evidence type="ECO:0000256" key="1">
    <source>
        <dbReference type="SAM" id="Phobius"/>
    </source>
</evidence>
<dbReference type="EMBL" id="AP022593">
    <property type="protein sequence ID" value="BBY49704.1"/>
    <property type="molecule type" value="Genomic_DNA"/>
</dbReference>
<geneLocation type="plasmid" evidence="3">
    <name>pjcm18538 dna</name>
</geneLocation>
<feature type="transmembrane region" description="Helical" evidence="1">
    <location>
        <begin position="86"/>
        <end position="106"/>
    </location>
</feature>
<proteinExistence type="predicted"/>
<keyword evidence="1" id="KW-0812">Transmembrane</keyword>
<protein>
    <recommendedName>
        <fullName evidence="4">Transmembrane protein</fullName>
    </recommendedName>
</protein>
<dbReference type="Proteomes" id="UP000467428">
    <property type="component" value="Chromosome"/>
</dbReference>
<keyword evidence="1" id="KW-1133">Transmembrane helix</keyword>
<sequence length="146" mass="15084">MADSGEPTSNWAPLFDTGAHQVATVEPPGGSSGPIPIFAPPEQVPGVHAFLKRWVLGLVLAGVWLVAGVAGMALCEWWFASLDKTGPVFVVLVYLVVCSVAGMLLAMVPGKPLITALSIALMSAPLAATAGAGLLYGSYVYGWFGQ</sequence>
<dbReference type="RefSeq" id="WP_163919292.1">
    <property type="nucleotide sequence ID" value="NZ_AP022593.1"/>
</dbReference>
<accession>A0A7I7RYI7</accession>
<keyword evidence="1" id="KW-0472">Membrane</keyword>
<evidence type="ECO:0000313" key="2">
    <source>
        <dbReference type="EMBL" id="BBY49704.1"/>
    </source>
</evidence>
<dbReference type="KEGG" id="marz:MARA_31720"/>
<evidence type="ECO:0000313" key="3">
    <source>
        <dbReference type="Proteomes" id="UP000467428"/>
    </source>
</evidence>
<dbReference type="AlphaFoldDB" id="A0A7I7RYI7"/>